<dbReference type="AlphaFoldDB" id="A0A1L9UDR2"/>
<dbReference type="RefSeq" id="XP_067477050.1">
    <property type="nucleotide sequence ID" value="XM_067625322.1"/>
</dbReference>
<accession>A0A1L9UDR2</accession>
<evidence type="ECO:0000256" key="1">
    <source>
        <dbReference type="SAM" id="MobiDB-lite"/>
    </source>
</evidence>
<dbReference type="VEuPathDB" id="FungiDB:ASPBRDRAFT_45079"/>
<dbReference type="Proteomes" id="UP000184499">
    <property type="component" value="Unassembled WGS sequence"/>
</dbReference>
<evidence type="ECO:0000313" key="2">
    <source>
        <dbReference type="EMBL" id="OJJ69801.1"/>
    </source>
</evidence>
<feature type="compositionally biased region" description="Polar residues" evidence="1">
    <location>
        <begin position="24"/>
        <end position="33"/>
    </location>
</feature>
<proteinExistence type="predicted"/>
<protein>
    <submittedName>
        <fullName evidence="2">Uncharacterized protein</fullName>
    </submittedName>
</protein>
<reference evidence="3" key="1">
    <citation type="journal article" date="2017" name="Genome Biol.">
        <title>Comparative genomics reveals high biological diversity and specific adaptations in the industrially and medically important fungal genus Aspergillus.</title>
        <authorList>
            <person name="de Vries R.P."/>
            <person name="Riley R."/>
            <person name="Wiebenga A."/>
            <person name="Aguilar-Osorio G."/>
            <person name="Amillis S."/>
            <person name="Uchima C.A."/>
            <person name="Anderluh G."/>
            <person name="Asadollahi M."/>
            <person name="Askin M."/>
            <person name="Barry K."/>
            <person name="Battaglia E."/>
            <person name="Bayram O."/>
            <person name="Benocci T."/>
            <person name="Braus-Stromeyer S.A."/>
            <person name="Caldana C."/>
            <person name="Canovas D."/>
            <person name="Cerqueira G.C."/>
            <person name="Chen F."/>
            <person name="Chen W."/>
            <person name="Choi C."/>
            <person name="Clum A."/>
            <person name="Dos Santos R.A."/>
            <person name="Damasio A.R."/>
            <person name="Diallinas G."/>
            <person name="Emri T."/>
            <person name="Fekete E."/>
            <person name="Flipphi M."/>
            <person name="Freyberg S."/>
            <person name="Gallo A."/>
            <person name="Gournas C."/>
            <person name="Habgood R."/>
            <person name="Hainaut M."/>
            <person name="Harispe M.L."/>
            <person name="Henrissat B."/>
            <person name="Hilden K.S."/>
            <person name="Hope R."/>
            <person name="Hossain A."/>
            <person name="Karabika E."/>
            <person name="Karaffa L."/>
            <person name="Karanyi Z."/>
            <person name="Krasevec N."/>
            <person name="Kuo A."/>
            <person name="Kusch H."/>
            <person name="LaButti K."/>
            <person name="Lagendijk E.L."/>
            <person name="Lapidus A."/>
            <person name="Levasseur A."/>
            <person name="Lindquist E."/>
            <person name="Lipzen A."/>
            <person name="Logrieco A.F."/>
            <person name="MacCabe A."/>
            <person name="Maekelae M.R."/>
            <person name="Malavazi I."/>
            <person name="Melin P."/>
            <person name="Meyer V."/>
            <person name="Mielnichuk N."/>
            <person name="Miskei M."/>
            <person name="Molnar A.P."/>
            <person name="Mule G."/>
            <person name="Ngan C.Y."/>
            <person name="Orejas M."/>
            <person name="Orosz E."/>
            <person name="Ouedraogo J.P."/>
            <person name="Overkamp K.M."/>
            <person name="Park H.-S."/>
            <person name="Perrone G."/>
            <person name="Piumi F."/>
            <person name="Punt P.J."/>
            <person name="Ram A.F."/>
            <person name="Ramon A."/>
            <person name="Rauscher S."/>
            <person name="Record E."/>
            <person name="Riano-Pachon D.M."/>
            <person name="Robert V."/>
            <person name="Roehrig J."/>
            <person name="Ruller R."/>
            <person name="Salamov A."/>
            <person name="Salih N.S."/>
            <person name="Samson R.A."/>
            <person name="Sandor E."/>
            <person name="Sanguinetti M."/>
            <person name="Schuetze T."/>
            <person name="Sepcic K."/>
            <person name="Shelest E."/>
            <person name="Sherlock G."/>
            <person name="Sophianopoulou V."/>
            <person name="Squina F.M."/>
            <person name="Sun H."/>
            <person name="Susca A."/>
            <person name="Todd R.B."/>
            <person name="Tsang A."/>
            <person name="Unkles S.E."/>
            <person name="van de Wiele N."/>
            <person name="van Rossen-Uffink D."/>
            <person name="Oliveira J.V."/>
            <person name="Vesth T.C."/>
            <person name="Visser J."/>
            <person name="Yu J.-H."/>
            <person name="Zhou M."/>
            <person name="Andersen M.R."/>
            <person name="Archer D.B."/>
            <person name="Baker S.E."/>
            <person name="Benoit I."/>
            <person name="Brakhage A.A."/>
            <person name="Braus G.H."/>
            <person name="Fischer R."/>
            <person name="Frisvad J.C."/>
            <person name="Goldman G.H."/>
            <person name="Houbraken J."/>
            <person name="Oakley B."/>
            <person name="Pocsi I."/>
            <person name="Scazzocchio C."/>
            <person name="Seiboth B."/>
            <person name="vanKuyk P.A."/>
            <person name="Wortman J."/>
            <person name="Dyer P.S."/>
            <person name="Grigoriev I.V."/>
        </authorList>
    </citation>
    <scope>NUCLEOTIDE SEQUENCE [LARGE SCALE GENOMIC DNA]</scope>
    <source>
        <strain evidence="3">CBS 101740 / IMI 381727 / IBT 21946</strain>
    </source>
</reference>
<dbReference type="EMBL" id="KV878687">
    <property type="protein sequence ID" value="OJJ69801.1"/>
    <property type="molecule type" value="Genomic_DNA"/>
</dbReference>
<gene>
    <name evidence="2" type="ORF">ASPBRDRAFT_45079</name>
</gene>
<keyword evidence="3" id="KW-1185">Reference proteome</keyword>
<organism evidence="2 3">
    <name type="scientific">Aspergillus brasiliensis (strain CBS 101740 / IMI 381727 / IBT 21946)</name>
    <dbReference type="NCBI Taxonomy" id="767769"/>
    <lineage>
        <taxon>Eukaryota</taxon>
        <taxon>Fungi</taxon>
        <taxon>Dikarya</taxon>
        <taxon>Ascomycota</taxon>
        <taxon>Pezizomycotina</taxon>
        <taxon>Eurotiomycetes</taxon>
        <taxon>Eurotiomycetidae</taxon>
        <taxon>Eurotiales</taxon>
        <taxon>Aspergillaceae</taxon>
        <taxon>Aspergillus</taxon>
        <taxon>Aspergillus subgen. Circumdati</taxon>
    </lineage>
</organism>
<evidence type="ECO:0000313" key="3">
    <source>
        <dbReference type="Proteomes" id="UP000184499"/>
    </source>
</evidence>
<feature type="compositionally biased region" description="Basic residues" evidence="1">
    <location>
        <begin position="57"/>
        <end position="73"/>
    </location>
</feature>
<name>A0A1L9UDR2_ASPBC</name>
<feature type="region of interest" description="Disordered" evidence="1">
    <location>
        <begin position="24"/>
        <end position="73"/>
    </location>
</feature>
<sequence length="73" mass="8208">MPARDLPFGICFFFFILGENWRSQSTSNQSGHASQLERKGIGSQGSTADLLNLHLTGGKRRRETKGKKKRDWG</sequence>
<dbReference type="GeneID" id="93577810"/>